<accession>A0A7D9HU45</accession>
<protein>
    <submittedName>
        <fullName evidence="3">Acid sphingomyelinase-like phosphodiesterase 3a</fullName>
    </submittedName>
</protein>
<comment type="caution">
    <text evidence="3">The sequence shown here is derived from an EMBL/GenBank/DDBJ whole genome shotgun (WGS) entry which is preliminary data.</text>
</comment>
<dbReference type="AlphaFoldDB" id="A0A7D9HU45"/>
<reference evidence="3" key="1">
    <citation type="submission" date="2020-04" db="EMBL/GenBank/DDBJ databases">
        <authorList>
            <person name="Alioto T."/>
            <person name="Alioto T."/>
            <person name="Gomez Garrido J."/>
        </authorList>
    </citation>
    <scope>NUCLEOTIDE SEQUENCE</scope>
    <source>
        <strain evidence="3">A484AB</strain>
    </source>
</reference>
<evidence type="ECO:0000313" key="3">
    <source>
        <dbReference type="EMBL" id="CAB3990720.1"/>
    </source>
</evidence>
<proteinExistence type="predicted"/>
<evidence type="ECO:0000256" key="1">
    <source>
        <dbReference type="ARBA" id="ARBA00022801"/>
    </source>
</evidence>
<keyword evidence="1" id="KW-0378">Hydrolase</keyword>
<evidence type="ECO:0000313" key="4">
    <source>
        <dbReference type="Proteomes" id="UP001152795"/>
    </source>
</evidence>
<organism evidence="3 4">
    <name type="scientific">Paramuricea clavata</name>
    <name type="common">Red gorgonian</name>
    <name type="synonym">Violescent sea-whip</name>
    <dbReference type="NCBI Taxonomy" id="317549"/>
    <lineage>
        <taxon>Eukaryota</taxon>
        <taxon>Metazoa</taxon>
        <taxon>Cnidaria</taxon>
        <taxon>Anthozoa</taxon>
        <taxon>Octocorallia</taxon>
        <taxon>Malacalcyonacea</taxon>
        <taxon>Plexauridae</taxon>
        <taxon>Paramuricea</taxon>
    </lineage>
</organism>
<dbReference type="InterPro" id="IPR029052">
    <property type="entry name" value="Metallo-depent_PP-like"/>
</dbReference>
<gene>
    <name evidence="3" type="ORF">PACLA_8A074252</name>
</gene>
<dbReference type="PANTHER" id="PTHR10340:SF57">
    <property type="entry name" value="METALLOPHOS DOMAIN-CONTAINING PROTEIN"/>
    <property type="match status" value="1"/>
</dbReference>
<keyword evidence="2" id="KW-0325">Glycoprotein</keyword>
<dbReference type="PANTHER" id="PTHR10340">
    <property type="entry name" value="SPHINGOMYELIN PHOSPHODIESTERASE"/>
    <property type="match status" value="1"/>
</dbReference>
<keyword evidence="4" id="KW-1185">Reference proteome</keyword>
<dbReference type="OrthoDB" id="348678at2759"/>
<dbReference type="Gene3D" id="3.60.21.10">
    <property type="match status" value="1"/>
</dbReference>
<dbReference type="GO" id="GO:0008081">
    <property type="term" value="F:phosphoric diester hydrolase activity"/>
    <property type="evidence" value="ECO:0007669"/>
    <property type="project" value="TreeGrafter"/>
</dbReference>
<sequence>MIIYAGLIIVFAGLTSGKSLEKLQFIANTQHKSFSFLLFSDVHLDLMYNNTADKSGFCRNESIKSSHTASYGRIGCDTPLSLLQNALSAMKQKTMHSSKLNFIIVAGDMSSHHLTVDRRTQVLKSIMRTSKEVQSTFPDIPYFPSIGNNDLAVDHVMPGENSTWYSEILNIWQDAILCKHCNMKYQTTTLHELRKTFLYGGYYSVSIADGTMILLILNSLYWTRSMWKPNDYFTKRAHAQMGWLEEQFKLARRRKKKVVISSHTSLGMDIYAFKSTWMKNFTERYVDLVVNKFSDVIAGQVFAHFHRDSFRLLSDKKKDPSYHNSSYILLMPSMSPSYRNNPAFRIVHLDPDLQAITDYEQYYINITRTEMNNPVWQLDYKFSSRYPPSGNDDQVINGKRIKNLSANLINLSDDSFFNGYISSRQVRYQPHDSYSRSTYYCAITCIRRKEFNVCRKKYSDNDKNTRSNKYKANL</sequence>
<name>A0A7D9HU45_PARCT</name>
<dbReference type="GO" id="GO:0005615">
    <property type="term" value="C:extracellular space"/>
    <property type="evidence" value="ECO:0007669"/>
    <property type="project" value="TreeGrafter"/>
</dbReference>
<dbReference type="Proteomes" id="UP001152795">
    <property type="component" value="Unassembled WGS sequence"/>
</dbReference>
<dbReference type="EMBL" id="CACRXK020001713">
    <property type="protein sequence ID" value="CAB3990720.1"/>
    <property type="molecule type" value="Genomic_DNA"/>
</dbReference>
<evidence type="ECO:0000256" key="2">
    <source>
        <dbReference type="ARBA" id="ARBA00023180"/>
    </source>
</evidence>
<dbReference type="SUPFAM" id="SSF56300">
    <property type="entry name" value="Metallo-dependent phosphatases"/>
    <property type="match status" value="1"/>
</dbReference>